<protein>
    <submittedName>
        <fullName evidence="1">Uncharacterized protein</fullName>
    </submittedName>
</protein>
<evidence type="ECO:0000313" key="1">
    <source>
        <dbReference type="EMBL" id="JAE10120.1"/>
    </source>
</evidence>
<sequence length="40" mass="4493">MMTCYHILVCFSDQKLCLSLSCAVIGPKLRQLVSMTMETP</sequence>
<proteinExistence type="predicted"/>
<name>A0A0A9FAU8_ARUDO</name>
<reference evidence="1" key="2">
    <citation type="journal article" date="2015" name="Data Brief">
        <title>Shoot transcriptome of the giant reed, Arundo donax.</title>
        <authorList>
            <person name="Barrero R.A."/>
            <person name="Guerrero F.D."/>
            <person name="Moolhuijzen P."/>
            <person name="Goolsby J.A."/>
            <person name="Tidwell J."/>
            <person name="Bellgard S.E."/>
            <person name="Bellgard M.I."/>
        </authorList>
    </citation>
    <scope>NUCLEOTIDE SEQUENCE</scope>
    <source>
        <tissue evidence="1">Shoot tissue taken approximately 20 cm above the soil surface</tissue>
    </source>
</reference>
<organism evidence="1">
    <name type="scientific">Arundo donax</name>
    <name type="common">Giant reed</name>
    <name type="synonym">Donax arundinaceus</name>
    <dbReference type="NCBI Taxonomy" id="35708"/>
    <lineage>
        <taxon>Eukaryota</taxon>
        <taxon>Viridiplantae</taxon>
        <taxon>Streptophyta</taxon>
        <taxon>Embryophyta</taxon>
        <taxon>Tracheophyta</taxon>
        <taxon>Spermatophyta</taxon>
        <taxon>Magnoliopsida</taxon>
        <taxon>Liliopsida</taxon>
        <taxon>Poales</taxon>
        <taxon>Poaceae</taxon>
        <taxon>PACMAD clade</taxon>
        <taxon>Arundinoideae</taxon>
        <taxon>Arundineae</taxon>
        <taxon>Arundo</taxon>
    </lineage>
</organism>
<dbReference type="EMBL" id="GBRH01187776">
    <property type="protein sequence ID" value="JAE10120.1"/>
    <property type="molecule type" value="Transcribed_RNA"/>
</dbReference>
<accession>A0A0A9FAU8</accession>
<dbReference type="AlphaFoldDB" id="A0A0A9FAU8"/>
<reference evidence="1" key="1">
    <citation type="submission" date="2014-09" db="EMBL/GenBank/DDBJ databases">
        <authorList>
            <person name="Magalhaes I.L.F."/>
            <person name="Oliveira U."/>
            <person name="Santos F.R."/>
            <person name="Vidigal T.H.D.A."/>
            <person name="Brescovit A.D."/>
            <person name="Santos A.J."/>
        </authorList>
    </citation>
    <scope>NUCLEOTIDE SEQUENCE</scope>
    <source>
        <tissue evidence="1">Shoot tissue taken approximately 20 cm above the soil surface</tissue>
    </source>
</reference>